<comment type="caution">
    <text evidence="1">The sequence shown here is derived from an EMBL/GenBank/DDBJ whole genome shotgun (WGS) entry which is preliminary data.</text>
</comment>
<dbReference type="EMBL" id="VMNF01000011">
    <property type="protein sequence ID" value="TXC00486.1"/>
    <property type="molecule type" value="Genomic_DNA"/>
</dbReference>
<evidence type="ECO:0000313" key="1">
    <source>
        <dbReference type="EMBL" id="TXC00486.1"/>
    </source>
</evidence>
<sequence>MVQWMDECDFVFSSVLIELHINLNWIGEYCMQAVTLHITAFTIIIVPYNSISRKLEVNSLVSLVGGDLERLASSKLARLAPLCGLGGLAWGFPRVWVTLV</sequence>
<dbReference type="Proteomes" id="UP000321331">
    <property type="component" value="Unassembled WGS sequence"/>
</dbReference>
<gene>
    <name evidence="1" type="ORF">FocTR4_00013975</name>
</gene>
<reference evidence="1 2" key="1">
    <citation type="submission" date="2019-07" db="EMBL/GenBank/DDBJ databases">
        <title>The First High-Quality Draft Genome Sequence of the Causal Agent of the Current Panama Disease Epidemic.</title>
        <authorList>
            <person name="Warmington R.J."/>
            <person name="Kay W."/>
            <person name="Jeffries A."/>
            <person name="Bebber D."/>
            <person name="Moore K."/>
            <person name="Studholme D.J."/>
        </authorList>
    </citation>
    <scope>NUCLEOTIDE SEQUENCE [LARGE SCALE GENOMIC DNA]</scope>
    <source>
        <strain evidence="1 2">TR4</strain>
    </source>
</reference>
<accession>A0A5C6SPR6</accession>
<evidence type="ECO:0000313" key="2">
    <source>
        <dbReference type="Proteomes" id="UP000321331"/>
    </source>
</evidence>
<name>A0A5C6SPR6_FUSOC</name>
<proteinExistence type="predicted"/>
<dbReference type="AlphaFoldDB" id="A0A5C6SPR6"/>
<organism evidence="1 2">
    <name type="scientific">Fusarium oxysporum f. sp. cubense</name>
    <dbReference type="NCBI Taxonomy" id="61366"/>
    <lineage>
        <taxon>Eukaryota</taxon>
        <taxon>Fungi</taxon>
        <taxon>Dikarya</taxon>
        <taxon>Ascomycota</taxon>
        <taxon>Pezizomycotina</taxon>
        <taxon>Sordariomycetes</taxon>
        <taxon>Hypocreomycetidae</taxon>
        <taxon>Hypocreales</taxon>
        <taxon>Nectriaceae</taxon>
        <taxon>Fusarium</taxon>
        <taxon>Fusarium oxysporum species complex</taxon>
    </lineage>
</organism>
<protein>
    <submittedName>
        <fullName evidence="1">Uncharacterized protein</fullName>
    </submittedName>
</protein>